<dbReference type="AlphaFoldDB" id="A0A2U1E4N5"/>
<dbReference type="EMBL" id="QEKV01000003">
    <property type="protein sequence ID" value="PVY94913.1"/>
    <property type="molecule type" value="Genomic_DNA"/>
</dbReference>
<evidence type="ECO:0000313" key="2">
    <source>
        <dbReference type="EMBL" id="PVY94913.1"/>
    </source>
</evidence>
<evidence type="ECO:0000256" key="1">
    <source>
        <dbReference type="SAM" id="Phobius"/>
    </source>
</evidence>
<dbReference type="Pfam" id="PF07456">
    <property type="entry name" value="Hpre_diP_synt_I"/>
    <property type="match status" value="1"/>
</dbReference>
<dbReference type="Gene3D" id="1.10.1760.20">
    <property type="match status" value="1"/>
</dbReference>
<feature type="transmembrane region" description="Helical" evidence="1">
    <location>
        <begin position="7"/>
        <end position="25"/>
    </location>
</feature>
<dbReference type="InterPro" id="IPR010898">
    <property type="entry name" value="Hpre_diP_synth_I"/>
</dbReference>
<dbReference type="InterPro" id="IPR014535">
    <property type="entry name" value="Hpre_diP_synt_I"/>
</dbReference>
<keyword evidence="1" id="KW-0472">Membrane</keyword>
<dbReference type="RefSeq" id="WP_034546487.1">
    <property type="nucleotide sequence ID" value="NZ_CAUPJO010000001.1"/>
</dbReference>
<proteinExistence type="predicted"/>
<dbReference type="PIRSF" id="PIRSF027391">
    <property type="entry name" value="Hpre_diP_synt_I"/>
    <property type="match status" value="1"/>
</dbReference>
<feature type="transmembrane region" description="Helical" evidence="1">
    <location>
        <begin position="100"/>
        <end position="125"/>
    </location>
</feature>
<comment type="caution">
    <text evidence="2">The sequence shown here is derived from an EMBL/GenBank/DDBJ whole genome shotgun (WGS) entry which is preliminary data.</text>
</comment>
<feature type="transmembrane region" description="Helical" evidence="1">
    <location>
        <begin position="71"/>
        <end position="94"/>
    </location>
</feature>
<keyword evidence="1" id="KW-1133">Transmembrane helix</keyword>
<keyword evidence="1" id="KW-0812">Transmembrane</keyword>
<organism evidence="2 3">
    <name type="scientific">Ezakiella coagulans</name>
    <dbReference type="NCBI Taxonomy" id="46507"/>
    <lineage>
        <taxon>Bacteria</taxon>
        <taxon>Bacillati</taxon>
        <taxon>Bacillota</taxon>
        <taxon>Tissierellia</taxon>
        <taxon>Ezakiella</taxon>
    </lineage>
</organism>
<sequence>MKTNITKIALFALIAGMISFLENFFTPLIPIPGMKLGFSNIVLLVGLIYFSKKEVFFIVLMKSILQALMGGSFTSIMYSLPSGIFALIGMIIAMKLKPRVSYIGVSVVGAFFFNFSQVTVSYLVLNSFIYFHYLPWIEIVGTFTGTLNGFIVNELVRKNTLGVILNDKKQ</sequence>
<gene>
    <name evidence="2" type="ORF">C7381_103152</name>
</gene>
<name>A0A2U1E4N5_9FIRM</name>
<feature type="transmembrane region" description="Helical" evidence="1">
    <location>
        <begin position="31"/>
        <end position="50"/>
    </location>
</feature>
<accession>A0A2U1E4N5</accession>
<dbReference type="Proteomes" id="UP000245793">
    <property type="component" value="Unassembled WGS sequence"/>
</dbReference>
<evidence type="ECO:0000313" key="3">
    <source>
        <dbReference type="Proteomes" id="UP000245793"/>
    </source>
</evidence>
<protein>
    <submittedName>
        <fullName evidence="2">Heptaprenyl diphosphate synthase</fullName>
    </submittedName>
</protein>
<keyword evidence="3" id="KW-1185">Reference proteome</keyword>
<reference evidence="2 3" key="1">
    <citation type="submission" date="2018-04" db="EMBL/GenBank/DDBJ databases">
        <title>Genomic Encyclopedia of Type Strains, Phase IV (KMG-IV): sequencing the most valuable type-strain genomes for metagenomic binning, comparative biology and taxonomic classification.</title>
        <authorList>
            <person name="Goeker M."/>
        </authorList>
    </citation>
    <scope>NUCLEOTIDE SEQUENCE [LARGE SCALE GENOMIC DNA]</scope>
    <source>
        <strain evidence="2 3">DSM 20705</strain>
    </source>
</reference>